<comment type="caution">
    <text evidence="1">The sequence shown here is derived from an EMBL/GenBank/DDBJ whole genome shotgun (WGS) entry which is preliminary data.</text>
</comment>
<evidence type="ECO:0000313" key="2">
    <source>
        <dbReference type="Proteomes" id="UP001143910"/>
    </source>
</evidence>
<dbReference type="Proteomes" id="UP001143910">
    <property type="component" value="Unassembled WGS sequence"/>
</dbReference>
<sequence>MKQNPLQSSELDHILRSIEDAASAYHHLSHIDSDPFFLHNFGVFRAASLRNDSLEVADTPNGPVVGVQGLDLGCGQLDVEAEFFCEGDEAAAPLTYLPDLDYRVNALSTGDTIIDSNTEISVESPRSPEPLSSAGNVVSTPNFAPTHGRDPSDQIVISSHLRWQEDNGVIMRNPCPEYLPDLERFLIHHYSNRVVHLFCVIDNKKSPWKTIHLPRVLQSAGELCVYGSTPTIRIALRNALLSVSAFYLANDSRSRDRIEDATRWATKATRLRGKTLKLLQEAVNEGFCQQQSVRYKDILATMLSMITINVMSGDTGTCKIHLDGAYQFMNHAKHWKSKFSPKARSLHQIYVYLRVIYESTAVRVRGKDVPVIDLLRPHANLSPATFGNSVDPRPGDTPLDPVSRTISETPISAYECIYGVPQGLLILLARTIDLVDEVTAARESVGIAFIPNHLIGACDDLEKAIMDWPLNTELRKSLFESRGISSEIIYKSSVSFHSALIIYFAQNIRLLGHRYLQPYVQTVIQNIEEIEEIKAGTRILAAPLHWPAFIAASEVTDVQLQQRFKKWYDQVGSYEIAAVRSGIEVLQEVWKMNSASGNSMLSHWRTTVKQTGTMLMLS</sequence>
<reference evidence="1" key="1">
    <citation type="submission" date="2022-08" db="EMBL/GenBank/DDBJ databases">
        <title>Genome Sequence of Lecanicillium fungicola.</title>
        <authorList>
            <person name="Buettner E."/>
        </authorList>
    </citation>
    <scope>NUCLEOTIDE SEQUENCE</scope>
    <source>
        <strain evidence="1">Babe33</strain>
    </source>
</reference>
<dbReference type="EMBL" id="JANJQO010000071">
    <property type="protein sequence ID" value="KAJ2982531.1"/>
    <property type="molecule type" value="Genomic_DNA"/>
</dbReference>
<name>A0ACC1NUK4_9HYPO</name>
<evidence type="ECO:0000313" key="1">
    <source>
        <dbReference type="EMBL" id="KAJ2982531.1"/>
    </source>
</evidence>
<keyword evidence="2" id="KW-1185">Reference proteome</keyword>
<organism evidence="1 2">
    <name type="scientific">Zarea fungicola</name>
    <dbReference type="NCBI Taxonomy" id="93591"/>
    <lineage>
        <taxon>Eukaryota</taxon>
        <taxon>Fungi</taxon>
        <taxon>Dikarya</taxon>
        <taxon>Ascomycota</taxon>
        <taxon>Pezizomycotina</taxon>
        <taxon>Sordariomycetes</taxon>
        <taxon>Hypocreomycetidae</taxon>
        <taxon>Hypocreales</taxon>
        <taxon>Cordycipitaceae</taxon>
        <taxon>Zarea</taxon>
    </lineage>
</organism>
<gene>
    <name evidence="1" type="ORF">NQ176_g1318</name>
</gene>
<protein>
    <submittedName>
        <fullName evidence="1">Uncharacterized protein</fullName>
    </submittedName>
</protein>
<proteinExistence type="predicted"/>
<accession>A0ACC1NUK4</accession>